<evidence type="ECO:0000256" key="1">
    <source>
        <dbReference type="SAM" id="Phobius"/>
    </source>
</evidence>
<dbReference type="EMBL" id="DS238654">
    <property type="protein sequence ID" value="EDP36561.1"/>
    <property type="molecule type" value="Genomic_DNA"/>
</dbReference>
<protein>
    <submittedName>
        <fullName evidence="2">Uncharacterized protein</fullName>
    </submittedName>
</protein>
<name>A8P3V8_BRUMA</name>
<feature type="transmembrane region" description="Helical" evidence="1">
    <location>
        <begin position="122"/>
        <end position="141"/>
    </location>
</feature>
<keyword evidence="1" id="KW-0812">Transmembrane</keyword>
<organism evidence="2">
    <name type="scientific">Brugia malayi</name>
    <name type="common">Filarial nematode worm</name>
    <dbReference type="NCBI Taxonomy" id="6279"/>
    <lineage>
        <taxon>Eukaryota</taxon>
        <taxon>Metazoa</taxon>
        <taxon>Ecdysozoa</taxon>
        <taxon>Nematoda</taxon>
        <taxon>Chromadorea</taxon>
        <taxon>Rhabditida</taxon>
        <taxon>Spirurina</taxon>
        <taxon>Spiruromorpha</taxon>
        <taxon>Filarioidea</taxon>
        <taxon>Onchocercidae</taxon>
        <taxon>Brugia</taxon>
    </lineage>
</organism>
<dbReference type="AlphaFoldDB" id="A8P3V8"/>
<accession>A8P3V8</accession>
<sequence>MDEQGLQRKTLKKCRGYCRLPKVDEELHVRTIFEPVNVEARPAKTKPKIRSKLKWKGDVDLKEKTDESKHSITNSDKVIGLHMKDKKEIGQVKIATNEKSRKSRDKTDEQEQSILLIIVRKILEEILIWLIIIIILIIMRFQNS</sequence>
<reference evidence="2" key="1">
    <citation type="journal article" date="2007" name="Science">
        <title>Draft genome of the filarial nematode parasite Brugia malayi.</title>
        <authorList>
            <person name="Ghedin E."/>
            <person name="Wang S."/>
            <person name="Spiro D."/>
            <person name="Caler E."/>
            <person name="Zhao Q."/>
            <person name="Crabtree J."/>
            <person name="Allen J.E."/>
            <person name="Delcher A.L."/>
            <person name="Guiliano D.B."/>
            <person name="Miranda-Saavedra D."/>
            <person name="Angiuoli S.V."/>
            <person name="Creasy T."/>
            <person name="Amedeo P."/>
            <person name="Haas B."/>
            <person name="El-Sayed N.M."/>
            <person name="Wortman J.R."/>
            <person name="Feldblyum T."/>
            <person name="Tallon L."/>
            <person name="Schatz M."/>
            <person name="Shumway M."/>
            <person name="Koo H."/>
            <person name="Salzberg S.L."/>
            <person name="Schobel S."/>
            <person name="Pertea M."/>
            <person name="Pop M."/>
            <person name="White O."/>
            <person name="Barton G.J."/>
            <person name="Carlow C.K."/>
            <person name="Crawford M.J."/>
            <person name="Daub J."/>
            <person name="Dimmic M.W."/>
            <person name="Estes C.F."/>
            <person name="Foster J.M."/>
            <person name="Ganatra M."/>
            <person name="Gregory W.F."/>
            <person name="Johnson N.M."/>
            <person name="Jin J."/>
            <person name="Komuniecki R."/>
            <person name="Korf I."/>
            <person name="Kumar S."/>
            <person name="Laney S."/>
            <person name="Li B.W."/>
            <person name="Li W."/>
            <person name="Lindblom T.H."/>
            <person name="Lustigman S."/>
            <person name="Ma D."/>
            <person name="Maina C.V."/>
            <person name="Martin D.M."/>
            <person name="McCarter J.P."/>
            <person name="McReynolds L."/>
            <person name="Mitreva M."/>
            <person name="Nutman T.B."/>
            <person name="Parkinson J."/>
            <person name="Peregrin-Alvarez J.M."/>
            <person name="Poole C."/>
            <person name="Ren Q."/>
            <person name="Saunders L."/>
            <person name="Sluder A.E."/>
            <person name="Smith K."/>
            <person name="Stanke M."/>
            <person name="Unnasch T.R."/>
            <person name="Ware J."/>
            <person name="Wei A.D."/>
            <person name="Weil G."/>
            <person name="Williams D.J."/>
            <person name="Zhang Y."/>
            <person name="Williams S.A."/>
            <person name="Fraser-Liggett C."/>
            <person name="Slatko B."/>
            <person name="Blaxter M.L."/>
            <person name="Scott A.L."/>
        </authorList>
    </citation>
    <scope>NUCLEOTIDE SEQUENCE [LARGE SCALE GENOMIC DNA]</scope>
</reference>
<gene>
    <name evidence="2" type="ORF">Bm1_15725</name>
</gene>
<proteinExistence type="predicted"/>
<keyword evidence="1" id="KW-1133">Transmembrane helix</keyword>
<keyword evidence="1" id="KW-0472">Membrane</keyword>
<evidence type="ECO:0000313" key="2">
    <source>
        <dbReference type="EMBL" id="EDP36561.1"/>
    </source>
</evidence>